<dbReference type="EMBL" id="LHPM01000018">
    <property type="protein sequence ID" value="OAL63152.1"/>
    <property type="molecule type" value="Genomic_DNA"/>
</dbReference>
<proteinExistence type="predicted"/>
<gene>
    <name evidence="2" type="ORF">A7C99_5541</name>
</gene>
<feature type="region of interest" description="Disordered" evidence="1">
    <location>
        <begin position="83"/>
        <end position="110"/>
    </location>
</feature>
<dbReference type="Proteomes" id="UP000243015">
    <property type="component" value="Unassembled WGS sequence"/>
</dbReference>
<accession>A0A178EST2</accession>
<reference evidence="2 3" key="1">
    <citation type="submission" date="2016-05" db="EMBL/GenBank/DDBJ databases">
        <title>Genome sequencing of Trichophyton rubrum CMCC(F)T1i isolated from hair.</title>
        <authorList>
            <person name="Zhan P."/>
            <person name="Tao Y."/>
            <person name="Liu W."/>
        </authorList>
    </citation>
    <scope>NUCLEOTIDE SEQUENCE [LARGE SCALE GENOMIC DNA]</scope>
    <source>
        <strain evidence="3">CMCC(F)T1i</strain>
    </source>
</reference>
<dbReference type="VEuPathDB" id="FungiDB:TERG_00828"/>
<protein>
    <submittedName>
        <fullName evidence="2">Uncharacterized protein</fullName>
    </submittedName>
</protein>
<sequence>MVDDITAVNVVVVVAKTFDVEEWQDEELAVSVSGLNARRHADKDISLASFTSRYLLNRAHHNLINQHLTQHSGCWIIRDSETKNNNMQPTKAPAGSRASGQPEETPGLPPKSAANFTLALMYKIFPNFQVPNRQVAVFHPFSYNQVLCH</sequence>
<evidence type="ECO:0000256" key="1">
    <source>
        <dbReference type="SAM" id="MobiDB-lite"/>
    </source>
</evidence>
<evidence type="ECO:0000313" key="3">
    <source>
        <dbReference type="Proteomes" id="UP000243015"/>
    </source>
</evidence>
<comment type="caution">
    <text evidence="2">The sequence shown here is derived from an EMBL/GenBank/DDBJ whole genome shotgun (WGS) entry which is preliminary data.</text>
</comment>
<organism evidence="2 3">
    <name type="scientific">Trichophyton rubrum</name>
    <name type="common">Athlete's foot fungus</name>
    <name type="synonym">Epidermophyton rubrum</name>
    <dbReference type="NCBI Taxonomy" id="5551"/>
    <lineage>
        <taxon>Eukaryota</taxon>
        <taxon>Fungi</taxon>
        <taxon>Dikarya</taxon>
        <taxon>Ascomycota</taxon>
        <taxon>Pezizomycotina</taxon>
        <taxon>Eurotiomycetes</taxon>
        <taxon>Eurotiomycetidae</taxon>
        <taxon>Onygenales</taxon>
        <taxon>Arthrodermataceae</taxon>
        <taxon>Trichophyton</taxon>
    </lineage>
</organism>
<name>A0A178EST2_TRIRU</name>
<dbReference type="AlphaFoldDB" id="A0A178EST2"/>
<evidence type="ECO:0000313" key="2">
    <source>
        <dbReference type="EMBL" id="OAL63152.1"/>
    </source>
</evidence>